<dbReference type="EMBL" id="SHKW01000001">
    <property type="protein sequence ID" value="RZU38933.1"/>
    <property type="molecule type" value="Genomic_DNA"/>
</dbReference>
<evidence type="ECO:0000313" key="2">
    <source>
        <dbReference type="Proteomes" id="UP000292958"/>
    </source>
</evidence>
<keyword evidence="2" id="KW-1185">Reference proteome</keyword>
<sequence length="227" mass="25830">MNELPEAEQERTPVPSFLRQAARRRPLSDNAEHCELCGVQIAPAHQHLLDHRKREIACSCDGCAVLFCGQPGAHYLRIPRRIRALSDFQMPNLQWESLMIPINLAFFYYNTAEGRMMAMYPSPAGAIESSLSLESWTEIATEHPSLQTMEPDVETFLVNRVGTSPEYYIVPIDECFHLVGLIRLHWRGLSGGAEVWKHIHEFFASLKVRSSEVRESHASQQPEHTHA</sequence>
<dbReference type="OrthoDB" id="152349at2"/>
<gene>
    <name evidence="1" type="ORF">BDD14_0243</name>
</gene>
<dbReference type="Proteomes" id="UP000292958">
    <property type="component" value="Unassembled WGS sequence"/>
</dbReference>
<accession>A0A4Q7YPY9</accession>
<protein>
    <submittedName>
        <fullName evidence="1">Uncharacterized protein</fullName>
    </submittedName>
</protein>
<dbReference type="InterPro" id="IPR045991">
    <property type="entry name" value="DUF5947"/>
</dbReference>
<reference evidence="1 2" key="1">
    <citation type="submission" date="2019-02" db="EMBL/GenBank/DDBJ databases">
        <title>Genomic Encyclopedia of Archaeal and Bacterial Type Strains, Phase II (KMG-II): from individual species to whole genera.</title>
        <authorList>
            <person name="Goeker M."/>
        </authorList>
    </citation>
    <scope>NUCLEOTIDE SEQUENCE [LARGE SCALE GENOMIC DNA]</scope>
    <source>
        <strain evidence="1 2">DSM 18101</strain>
    </source>
</reference>
<evidence type="ECO:0000313" key="1">
    <source>
        <dbReference type="EMBL" id="RZU38933.1"/>
    </source>
</evidence>
<name>A0A4Q7YPY9_9BACT</name>
<organism evidence="1 2">
    <name type="scientific">Edaphobacter modestus</name>
    <dbReference type="NCBI Taxonomy" id="388466"/>
    <lineage>
        <taxon>Bacteria</taxon>
        <taxon>Pseudomonadati</taxon>
        <taxon>Acidobacteriota</taxon>
        <taxon>Terriglobia</taxon>
        <taxon>Terriglobales</taxon>
        <taxon>Acidobacteriaceae</taxon>
        <taxon>Edaphobacter</taxon>
    </lineage>
</organism>
<dbReference type="RefSeq" id="WP_130417219.1">
    <property type="nucleotide sequence ID" value="NZ_SHKW01000001.1"/>
</dbReference>
<proteinExistence type="predicted"/>
<dbReference type="Pfam" id="PF19372">
    <property type="entry name" value="DUF5947"/>
    <property type="match status" value="1"/>
</dbReference>
<comment type="caution">
    <text evidence="1">The sequence shown here is derived from an EMBL/GenBank/DDBJ whole genome shotgun (WGS) entry which is preliminary data.</text>
</comment>
<dbReference type="AlphaFoldDB" id="A0A4Q7YPY9"/>